<sequence>MGGQRGQRENGRWACTGGVDCAAVWEGAVAARDTEAATARDASRRPIPSPTSIRSSSRTTDAPRCIPDGDVGTVKETDAASRLNLSSNGSKPSFPSCWPTRKAMLACARCGAASGQYSSKLSSGRWPSRDWGGT</sequence>
<accession>A0A0N7KU56</accession>
<reference evidence="2 3" key="3">
    <citation type="journal article" date="2013" name="Rice">
        <title>Improvement of the Oryza sativa Nipponbare reference genome using next generation sequence and optical map data.</title>
        <authorList>
            <person name="Kawahara Y."/>
            <person name="de la Bastide M."/>
            <person name="Hamilton J.P."/>
            <person name="Kanamori H."/>
            <person name="McCombie W.R."/>
            <person name="Ouyang S."/>
            <person name="Schwartz D.C."/>
            <person name="Tanaka T."/>
            <person name="Wu J."/>
            <person name="Zhou S."/>
            <person name="Childs K.L."/>
            <person name="Davidson R.M."/>
            <person name="Lin H."/>
            <person name="Quesada-Ocampo L."/>
            <person name="Vaillancourt B."/>
            <person name="Sakai H."/>
            <person name="Lee S.S."/>
            <person name="Kim J."/>
            <person name="Numa H."/>
            <person name="Itoh T."/>
            <person name="Buell C.R."/>
            <person name="Matsumoto T."/>
        </authorList>
    </citation>
    <scope>NUCLEOTIDE SEQUENCE [LARGE SCALE GENOMIC DNA]</scope>
    <source>
        <strain evidence="3">cv. Nipponbare</strain>
    </source>
</reference>
<gene>
    <name evidence="2" type="ordered locus">Os12g0539025</name>
    <name evidence="2" type="ORF">OSNPB_120539025</name>
</gene>
<feature type="region of interest" description="Disordered" evidence="1">
    <location>
        <begin position="114"/>
        <end position="134"/>
    </location>
</feature>
<dbReference type="Proteomes" id="UP000059680">
    <property type="component" value="Chromosome 12"/>
</dbReference>
<protein>
    <submittedName>
        <fullName evidence="2">Os12g0539025 protein</fullName>
    </submittedName>
</protein>
<organism evidence="2 3">
    <name type="scientific">Oryza sativa subsp. japonica</name>
    <name type="common">Rice</name>
    <dbReference type="NCBI Taxonomy" id="39947"/>
    <lineage>
        <taxon>Eukaryota</taxon>
        <taxon>Viridiplantae</taxon>
        <taxon>Streptophyta</taxon>
        <taxon>Embryophyta</taxon>
        <taxon>Tracheophyta</taxon>
        <taxon>Spermatophyta</taxon>
        <taxon>Magnoliopsida</taxon>
        <taxon>Liliopsida</taxon>
        <taxon>Poales</taxon>
        <taxon>Poaceae</taxon>
        <taxon>BOP clade</taxon>
        <taxon>Oryzoideae</taxon>
        <taxon>Oryzeae</taxon>
        <taxon>Oryzinae</taxon>
        <taxon>Oryza</taxon>
        <taxon>Oryza sativa</taxon>
    </lineage>
</organism>
<feature type="region of interest" description="Disordered" evidence="1">
    <location>
        <begin position="33"/>
        <end position="73"/>
    </location>
</feature>
<dbReference type="PaxDb" id="39947-A0A0N7KU56"/>
<evidence type="ECO:0000313" key="2">
    <source>
        <dbReference type="EMBL" id="BAT17482.1"/>
    </source>
</evidence>
<evidence type="ECO:0000313" key="3">
    <source>
        <dbReference type="Proteomes" id="UP000059680"/>
    </source>
</evidence>
<reference evidence="2 3" key="2">
    <citation type="journal article" date="2013" name="Plant Cell Physiol.">
        <title>Rice Annotation Project Database (RAP-DB): an integrative and interactive database for rice genomics.</title>
        <authorList>
            <person name="Sakai H."/>
            <person name="Lee S.S."/>
            <person name="Tanaka T."/>
            <person name="Numa H."/>
            <person name="Kim J."/>
            <person name="Kawahara Y."/>
            <person name="Wakimoto H."/>
            <person name="Yang C.C."/>
            <person name="Iwamoto M."/>
            <person name="Abe T."/>
            <person name="Yamada Y."/>
            <person name="Muto A."/>
            <person name="Inokuchi H."/>
            <person name="Ikemura T."/>
            <person name="Matsumoto T."/>
            <person name="Sasaki T."/>
            <person name="Itoh T."/>
        </authorList>
    </citation>
    <scope>NUCLEOTIDE SEQUENCE [LARGE SCALE GENOMIC DNA]</scope>
    <source>
        <strain evidence="3">cv. Nipponbare</strain>
    </source>
</reference>
<feature type="compositionally biased region" description="Low complexity" evidence="1">
    <location>
        <begin position="50"/>
        <end position="60"/>
    </location>
</feature>
<name>A0A0N7KU56_ORYSJ</name>
<reference evidence="3" key="1">
    <citation type="journal article" date="2005" name="Nature">
        <title>The map-based sequence of the rice genome.</title>
        <authorList>
            <consortium name="International rice genome sequencing project (IRGSP)"/>
            <person name="Matsumoto T."/>
            <person name="Wu J."/>
            <person name="Kanamori H."/>
            <person name="Katayose Y."/>
            <person name="Fujisawa M."/>
            <person name="Namiki N."/>
            <person name="Mizuno H."/>
            <person name="Yamamoto K."/>
            <person name="Antonio B.A."/>
            <person name="Baba T."/>
            <person name="Sakata K."/>
            <person name="Nagamura Y."/>
            <person name="Aoki H."/>
            <person name="Arikawa K."/>
            <person name="Arita K."/>
            <person name="Bito T."/>
            <person name="Chiden Y."/>
            <person name="Fujitsuka N."/>
            <person name="Fukunaka R."/>
            <person name="Hamada M."/>
            <person name="Harada C."/>
            <person name="Hayashi A."/>
            <person name="Hijishita S."/>
            <person name="Honda M."/>
            <person name="Hosokawa S."/>
            <person name="Ichikawa Y."/>
            <person name="Idonuma A."/>
            <person name="Iijima M."/>
            <person name="Ikeda M."/>
            <person name="Ikeno M."/>
            <person name="Ito K."/>
            <person name="Ito S."/>
            <person name="Ito T."/>
            <person name="Ito Y."/>
            <person name="Ito Y."/>
            <person name="Iwabuchi A."/>
            <person name="Kamiya K."/>
            <person name="Karasawa W."/>
            <person name="Kurita K."/>
            <person name="Katagiri S."/>
            <person name="Kikuta A."/>
            <person name="Kobayashi H."/>
            <person name="Kobayashi N."/>
            <person name="Machita K."/>
            <person name="Maehara T."/>
            <person name="Masukawa M."/>
            <person name="Mizubayashi T."/>
            <person name="Mukai Y."/>
            <person name="Nagasaki H."/>
            <person name="Nagata Y."/>
            <person name="Naito S."/>
            <person name="Nakashima M."/>
            <person name="Nakama Y."/>
            <person name="Nakamichi Y."/>
            <person name="Nakamura M."/>
            <person name="Meguro A."/>
            <person name="Negishi M."/>
            <person name="Ohta I."/>
            <person name="Ohta T."/>
            <person name="Okamoto M."/>
            <person name="Ono N."/>
            <person name="Saji S."/>
            <person name="Sakaguchi M."/>
            <person name="Sakai K."/>
            <person name="Shibata M."/>
            <person name="Shimokawa T."/>
            <person name="Song J."/>
            <person name="Takazaki Y."/>
            <person name="Terasawa K."/>
            <person name="Tsugane M."/>
            <person name="Tsuji K."/>
            <person name="Ueda S."/>
            <person name="Waki K."/>
            <person name="Yamagata H."/>
            <person name="Yamamoto M."/>
            <person name="Yamamoto S."/>
            <person name="Yamane H."/>
            <person name="Yoshiki S."/>
            <person name="Yoshihara R."/>
            <person name="Yukawa K."/>
            <person name="Zhong H."/>
            <person name="Yano M."/>
            <person name="Yuan Q."/>
            <person name="Ouyang S."/>
            <person name="Liu J."/>
            <person name="Jones K.M."/>
            <person name="Gansberger K."/>
            <person name="Moffat K."/>
            <person name="Hill J."/>
            <person name="Bera J."/>
            <person name="Fadrosh D."/>
            <person name="Jin S."/>
            <person name="Johri S."/>
            <person name="Kim M."/>
            <person name="Overton L."/>
            <person name="Reardon M."/>
            <person name="Tsitrin T."/>
            <person name="Vuong H."/>
            <person name="Weaver B."/>
            <person name="Ciecko A."/>
            <person name="Tallon L."/>
            <person name="Jackson J."/>
            <person name="Pai G."/>
            <person name="Aken S.V."/>
            <person name="Utterback T."/>
            <person name="Reidmuller S."/>
            <person name="Feldblyum T."/>
            <person name="Hsiao J."/>
            <person name="Zismann V."/>
            <person name="Iobst S."/>
            <person name="de Vazeille A.R."/>
            <person name="Buell C.R."/>
            <person name="Ying K."/>
            <person name="Li Y."/>
            <person name="Lu T."/>
            <person name="Huang Y."/>
            <person name="Zhao Q."/>
            <person name="Feng Q."/>
            <person name="Zhang L."/>
            <person name="Zhu J."/>
            <person name="Weng Q."/>
            <person name="Mu J."/>
            <person name="Lu Y."/>
            <person name="Fan D."/>
            <person name="Liu Y."/>
            <person name="Guan J."/>
            <person name="Zhang Y."/>
            <person name="Yu S."/>
            <person name="Liu X."/>
            <person name="Zhang Y."/>
            <person name="Hong G."/>
            <person name="Han B."/>
            <person name="Choisne N."/>
            <person name="Demange N."/>
            <person name="Orjeda G."/>
            <person name="Samain S."/>
            <person name="Cattolico L."/>
            <person name="Pelletier E."/>
            <person name="Couloux A."/>
            <person name="Segurens B."/>
            <person name="Wincker P."/>
            <person name="D'Hont A."/>
            <person name="Scarpelli C."/>
            <person name="Weissenbach J."/>
            <person name="Salanoubat M."/>
            <person name="Quetier F."/>
            <person name="Yu Y."/>
            <person name="Kim H.R."/>
            <person name="Rambo T."/>
            <person name="Currie J."/>
            <person name="Collura K."/>
            <person name="Luo M."/>
            <person name="Yang T."/>
            <person name="Ammiraju J.S.S."/>
            <person name="Engler F."/>
            <person name="Soderlund C."/>
            <person name="Wing R.A."/>
            <person name="Palmer L.E."/>
            <person name="de la Bastide M."/>
            <person name="Spiegel L."/>
            <person name="Nascimento L."/>
            <person name="Zutavern T."/>
            <person name="O'Shaughnessy A."/>
            <person name="Dike S."/>
            <person name="Dedhia N."/>
            <person name="Preston R."/>
            <person name="Balija V."/>
            <person name="McCombie W.R."/>
            <person name="Chow T."/>
            <person name="Chen H."/>
            <person name="Chung M."/>
            <person name="Chen C."/>
            <person name="Shaw J."/>
            <person name="Wu H."/>
            <person name="Hsiao K."/>
            <person name="Chao Y."/>
            <person name="Chu M."/>
            <person name="Cheng C."/>
            <person name="Hour A."/>
            <person name="Lee P."/>
            <person name="Lin S."/>
            <person name="Lin Y."/>
            <person name="Liou J."/>
            <person name="Liu S."/>
            <person name="Hsing Y."/>
            <person name="Raghuvanshi S."/>
            <person name="Mohanty A."/>
            <person name="Bharti A.K."/>
            <person name="Gaur A."/>
            <person name="Gupta V."/>
            <person name="Kumar D."/>
            <person name="Ravi V."/>
            <person name="Vij S."/>
            <person name="Kapur A."/>
            <person name="Khurana P."/>
            <person name="Khurana P."/>
            <person name="Khurana J.P."/>
            <person name="Tyagi A.K."/>
            <person name="Gaikwad K."/>
            <person name="Singh A."/>
            <person name="Dalal V."/>
            <person name="Srivastava S."/>
            <person name="Dixit A."/>
            <person name="Pal A.K."/>
            <person name="Ghazi I.A."/>
            <person name="Yadav M."/>
            <person name="Pandit A."/>
            <person name="Bhargava A."/>
            <person name="Sureshbabu K."/>
            <person name="Batra K."/>
            <person name="Sharma T.R."/>
            <person name="Mohapatra T."/>
            <person name="Singh N.K."/>
            <person name="Messing J."/>
            <person name="Nelson A.B."/>
            <person name="Fuks G."/>
            <person name="Kavchok S."/>
            <person name="Keizer G."/>
            <person name="Linton E."/>
            <person name="Llaca V."/>
            <person name="Song R."/>
            <person name="Tanyolac B."/>
            <person name="Young S."/>
            <person name="Ho-Il K."/>
            <person name="Hahn J.H."/>
            <person name="Sangsakoo G."/>
            <person name="Vanavichit A."/>
            <person name="de Mattos Luiz.A.T."/>
            <person name="Zimmer P.D."/>
            <person name="Malone G."/>
            <person name="Dellagostin O."/>
            <person name="de Oliveira A.C."/>
            <person name="Bevan M."/>
            <person name="Bancroft I."/>
            <person name="Minx P."/>
            <person name="Cordum H."/>
            <person name="Wilson R."/>
            <person name="Cheng Z."/>
            <person name="Jin W."/>
            <person name="Jiang J."/>
            <person name="Leong S.A."/>
            <person name="Iwama H."/>
            <person name="Gojobori T."/>
            <person name="Itoh T."/>
            <person name="Niimura Y."/>
            <person name="Fujii Y."/>
            <person name="Habara T."/>
            <person name="Sakai H."/>
            <person name="Sato Y."/>
            <person name="Wilson G."/>
            <person name="Kumar K."/>
            <person name="McCouch S."/>
            <person name="Juretic N."/>
            <person name="Hoen D."/>
            <person name="Wright S."/>
            <person name="Bruskiewich R."/>
            <person name="Bureau T."/>
            <person name="Miyao A."/>
            <person name="Hirochika H."/>
            <person name="Nishikawa T."/>
            <person name="Kadowaki K."/>
            <person name="Sugiura M."/>
            <person name="Burr B."/>
            <person name="Sasaki T."/>
        </authorList>
    </citation>
    <scope>NUCLEOTIDE SEQUENCE [LARGE SCALE GENOMIC DNA]</scope>
    <source>
        <strain evidence="3">cv. Nipponbare</strain>
    </source>
</reference>
<keyword evidence="3" id="KW-1185">Reference proteome</keyword>
<proteinExistence type="predicted"/>
<dbReference type="AlphaFoldDB" id="A0A0N7KU56"/>
<evidence type="ECO:0000256" key="1">
    <source>
        <dbReference type="SAM" id="MobiDB-lite"/>
    </source>
</evidence>
<dbReference type="InParanoid" id="A0A0N7KU56"/>
<dbReference type="EMBL" id="AP014968">
    <property type="protein sequence ID" value="BAT17482.1"/>
    <property type="molecule type" value="Genomic_DNA"/>
</dbReference>